<sequence length="216" mass="22632">MRPSTVTLRHQVQLALSAAVFLVGIGIVLLVFFLAGLSRSGSPGILGSPAAVAPGAAADPVVLRSPEAARAVGLPTEVVIPAIGVRERLHPVGLKPDGAMQTPASGDAGWFSRGPRPGAPGPAVVLAHVHGRYGDDVFTRLHELRAGDRVTVRRTDGTSTFVVTGQELVAKEALPYDRIWNDTDDPVLRLITCGGTPDPATGRYPANTIVYARLAR</sequence>
<keyword evidence="4" id="KW-1185">Reference proteome</keyword>
<reference evidence="4" key="1">
    <citation type="submission" date="2018-09" db="EMBL/GenBank/DDBJ databases">
        <authorList>
            <person name="Zhu H."/>
        </authorList>
    </citation>
    <scope>NUCLEOTIDE SEQUENCE [LARGE SCALE GENOMIC DNA]</scope>
    <source>
        <strain evidence="4">K1W22B-1</strain>
    </source>
</reference>
<dbReference type="CDD" id="cd05829">
    <property type="entry name" value="Sortase_F"/>
    <property type="match status" value="1"/>
</dbReference>
<gene>
    <name evidence="3" type="ORF">D4739_15075</name>
</gene>
<evidence type="ECO:0000256" key="1">
    <source>
        <dbReference type="ARBA" id="ARBA00022801"/>
    </source>
</evidence>
<dbReference type="SUPFAM" id="SSF63817">
    <property type="entry name" value="Sortase"/>
    <property type="match status" value="1"/>
</dbReference>
<feature type="transmembrane region" description="Helical" evidence="2">
    <location>
        <begin position="12"/>
        <end position="35"/>
    </location>
</feature>
<proteinExistence type="predicted"/>
<comment type="caution">
    <text evidence="3">The sequence shown here is derived from an EMBL/GenBank/DDBJ whole genome shotgun (WGS) entry which is preliminary data.</text>
</comment>
<dbReference type="InterPro" id="IPR005754">
    <property type="entry name" value="Sortase"/>
</dbReference>
<evidence type="ECO:0000256" key="2">
    <source>
        <dbReference type="SAM" id="Phobius"/>
    </source>
</evidence>
<dbReference type="InterPro" id="IPR042001">
    <property type="entry name" value="Sortase_F"/>
</dbReference>
<dbReference type="Pfam" id="PF04203">
    <property type="entry name" value="Sortase"/>
    <property type="match status" value="1"/>
</dbReference>
<dbReference type="RefSeq" id="WP_120061370.1">
    <property type="nucleotide sequence ID" value="NZ_QYRP01000002.1"/>
</dbReference>
<dbReference type="Proteomes" id="UP000276542">
    <property type="component" value="Unassembled WGS sequence"/>
</dbReference>
<evidence type="ECO:0000313" key="4">
    <source>
        <dbReference type="Proteomes" id="UP000276542"/>
    </source>
</evidence>
<keyword evidence="2" id="KW-1133">Transmembrane helix</keyword>
<dbReference type="InterPro" id="IPR023365">
    <property type="entry name" value="Sortase_dom-sf"/>
</dbReference>
<keyword evidence="2" id="KW-0472">Membrane</keyword>
<name>A0A3A5HD39_9ACTN</name>
<dbReference type="GO" id="GO:0016787">
    <property type="term" value="F:hydrolase activity"/>
    <property type="evidence" value="ECO:0007669"/>
    <property type="project" value="UniProtKB-KW"/>
</dbReference>
<dbReference type="EMBL" id="QYRP01000002">
    <property type="protein sequence ID" value="RJS47405.1"/>
    <property type="molecule type" value="Genomic_DNA"/>
</dbReference>
<dbReference type="OrthoDB" id="525039at2"/>
<dbReference type="AlphaFoldDB" id="A0A3A5HD39"/>
<accession>A0A3A5HD39</accession>
<keyword evidence="1" id="KW-0378">Hydrolase</keyword>
<evidence type="ECO:0000313" key="3">
    <source>
        <dbReference type="EMBL" id="RJS47405.1"/>
    </source>
</evidence>
<protein>
    <submittedName>
        <fullName evidence="3">Class F sortase</fullName>
    </submittedName>
</protein>
<organism evidence="3 4">
    <name type="scientific">Nocardioides cavernaquae</name>
    <dbReference type="NCBI Taxonomy" id="2321396"/>
    <lineage>
        <taxon>Bacteria</taxon>
        <taxon>Bacillati</taxon>
        <taxon>Actinomycetota</taxon>
        <taxon>Actinomycetes</taxon>
        <taxon>Propionibacteriales</taxon>
        <taxon>Nocardioidaceae</taxon>
        <taxon>Nocardioides</taxon>
    </lineage>
</organism>
<keyword evidence="2" id="KW-0812">Transmembrane</keyword>
<dbReference type="Gene3D" id="2.40.260.10">
    <property type="entry name" value="Sortase"/>
    <property type="match status" value="1"/>
</dbReference>